<dbReference type="NCBIfam" id="TIGR04057">
    <property type="entry name" value="SusC_RagA_signa"/>
    <property type="match status" value="1"/>
</dbReference>
<comment type="caution">
    <text evidence="3">The sequence shown here is derived from an EMBL/GenBank/DDBJ whole genome shotgun (WGS) entry which is preliminary data.</text>
</comment>
<dbReference type="RefSeq" id="WP_190301370.1">
    <property type="nucleotide sequence ID" value="NZ_JACOIJ010000003.1"/>
</dbReference>
<keyword evidence="1" id="KW-0812">Transmembrane</keyword>
<accession>A0ABR7YB46</accession>
<keyword evidence="4" id="KW-1185">Reference proteome</keyword>
<proteinExistence type="inferred from homology"/>
<evidence type="ECO:0000313" key="4">
    <source>
        <dbReference type="Proteomes" id="UP000651271"/>
    </source>
</evidence>
<dbReference type="InterPro" id="IPR023997">
    <property type="entry name" value="TonB-dep_OMP_SusC/RagA_CS"/>
</dbReference>
<dbReference type="InterPro" id="IPR012910">
    <property type="entry name" value="Plug_dom"/>
</dbReference>
<dbReference type="InterPro" id="IPR023996">
    <property type="entry name" value="TonB-dep_OMP_SusC/RagA"/>
</dbReference>
<dbReference type="InterPro" id="IPR039426">
    <property type="entry name" value="TonB-dep_rcpt-like"/>
</dbReference>
<keyword evidence="1" id="KW-0998">Cell outer membrane</keyword>
<dbReference type="PROSITE" id="PS52016">
    <property type="entry name" value="TONB_DEPENDENT_REC_3"/>
    <property type="match status" value="1"/>
</dbReference>
<evidence type="ECO:0000259" key="2">
    <source>
        <dbReference type="Pfam" id="PF07715"/>
    </source>
</evidence>
<feature type="domain" description="TonB-dependent receptor plug" evidence="2">
    <location>
        <begin position="114"/>
        <end position="214"/>
    </location>
</feature>
<dbReference type="Pfam" id="PF07715">
    <property type="entry name" value="Plug"/>
    <property type="match status" value="1"/>
</dbReference>
<comment type="similarity">
    <text evidence="1">Belongs to the TonB-dependent receptor family.</text>
</comment>
<dbReference type="Proteomes" id="UP000651271">
    <property type="component" value="Unassembled WGS sequence"/>
</dbReference>
<name>A0ABR7YB46_9SPHI</name>
<dbReference type="InterPro" id="IPR037066">
    <property type="entry name" value="Plug_dom_sf"/>
</dbReference>
<dbReference type="EMBL" id="JACOIJ010000003">
    <property type="protein sequence ID" value="MBD1428502.1"/>
    <property type="molecule type" value="Genomic_DNA"/>
</dbReference>
<comment type="subcellular location">
    <subcellularLocation>
        <location evidence="1">Cell outer membrane</location>
        <topology evidence="1">Multi-pass membrane protein</topology>
    </subcellularLocation>
</comment>
<organism evidence="3 4">
    <name type="scientific">Sphingobacterium litopenaei</name>
    <dbReference type="NCBI Taxonomy" id="2763500"/>
    <lineage>
        <taxon>Bacteria</taxon>
        <taxon>Pseudomonadati</taxon>
        <taxon>Bacteroidota</taxon>
        <taxon>Sphingobacteriia</taxon>
        <taxon>Sphingobacteriales</taxon>
        <taxon>Sphingobacteriaceae</taxon>
        <taxon>Sphingobacterium</taxon>
    </lineage>
</organism>
<protein>
    <submittedName>
        <fullName evidence="3">SusC/RagA family TonB-linked outer membrane protein</fullName>
    </submittedName>
</protein>
<keyword evidence="1" id="KW-0472">Membrane</keyword>
<keyword evidence="1" id="KW-0813">Transport</keyword>
<evidence type="ECO:0000256" key="1">
    <source>
        <dbReference type="PROSITE-ProRule" id="PRU01360"/>
    </source>
</evidence>
<reference evidence="3 4" key="1">
    <citation type="submission" date="2020-08" db="EMBL/GenBank/DDBJ databases">
        <title>Sphingobacterium sp. DN04309 isolated from aquaculture water.</title>
        <authorList>
            <person name="Zhang M."/>
        </authorList>
    </citation>
    <scope>NUCLEOTIDE SEQUENCE [LARGE SCALE GENOMIC DNA]</scope>
    <source>
        <strain evidence="3 4">DN04309</strain>
    </source>
</reference>
<evidence type="ECO:0000313" key="3">
    <source>
        <dbReference type="EMBL" id="MBD1428502.1"/>
    </source>
</evidence>
<dbReference type="Gene3D" id="2.170.130.10">
    <property type="entry name" value="TonB-dependent receptor, plug domain"/>
    <property type="match status" value="1"/>
</dbReference>
<gene>
    <name evidence="3" type="ORF">H8B04_02780</name>
</gene>
<dbReference type="SUPFAM" id="SSF56935">
    <property type="entry name" value="Porins"/>
    <property type="match status" value="1"/>
</dbReference>
<sequence length="1046" mass="119112">MKVVLSLFLLMISTYIYGQELNRRIVIKDSISQKRISNSTLIVKGAHYTSDKDGVVDIVANVGDTIEITHIGYENKRIGVKEILNSSTIVLLPIAHLIEEVDVYTGYQKINLTQATGAFEKVNMKNIKNIYSSNILDRLEGNSALLFTKNNSKASMTLRGLSSINNSNLPLIVLDDFPYDGDLNNINAEDVANISILKDAAATAIWGARAGNGVIVITTKKASTQSKGHINLSSAVQLQTKPDLYGVNQISASSVIDLETYLFEKGAYSSAEKSTLRPYLSPVVEALIAIRDNKGDPEQLKSQIDAMRENDVRSDYLKYMYRNAINSNYNFSIDGANNKFSFLLSGRHDSNIDLLDGRDQKILLRSNFGLQISSKIKLSTDLNYTNGREQSGRTAYSPIGRRPYMMLVNDHGDALGYAPYRTGFVDTLGAGLLMDWNFYPLTDYKHTQFIHQQHAVLLSSKLDYNVWNALKMSMSYRYEQVQLKSNNLSTEESFFVRDLINRYAKLDFTKNQVQFGIPKGGIMDQLVNSSSVHNFRFGGEYDKQWSHFMLHALFGMEIRQQLKDQNVNRYYGFDEENYSIGKVDYINAYKHLITNGNIYVPFIDDRSMYTNRFVSQYVNAAFSIKEKYVISGSLRRDASNLFGVKTNDKWQPLWSIAGRWNIIRQSQHFLSWIDDLSLRLSYGVSGNVNQSQSAVTTIRYQNTDSYTNFPKAFINQFMNPSLRWEKNKMWNLGTNFSMLNRHIQGRVELYSKRGEDLFGVAPIDYTAVPSKGIMRNVADMKGRGVELELSGFFNLGRRITIQPQFLLNVNHSEVSKYYISAKLAYESISNGTSVNGLIGYPVYSFMSYKWRGLDEFGDPLGEIDGEKSKDYNAIRTQDKSTLHYSGSALPRYSGYFNPLFRIGKFDMMVGLSYKFGHVFKRESVRYNELTTMNALGIGSGDFEKRWQQSGDENRTDVPAYVYPVNSNRNHFYENSDILILKADHIRIQNMILGYDWQMRNTIKGRIYVSATNLGILWKSNSYDIDPDYPNMYPVGKQYALGIRIDF</sequence>
<dbReference type="NCBIfam" id="TIGR04056">
    <property type="entry name" value="OMP_RagA_SusC"/>
    <property type="match status" value="1"/>
</dbReference>
<keyword evidence="1" id="KW-1134">Transmembrane beta strand</keyword>